<feature type="compositionally biased region" description="Basic and acidic residues" evidence="1">
    <location>
        <begin position="62"/>
        <end position="72"/>
    </location>
</feature>
<feature type="compositionally biased region" description="Low complexity" evidence="1">
    <location>
        <begin position="1"/>
        <end position="39"/>
    </location>
</feature>
<proteinExistence type="predicted"/>
<feature type="compositionally biased region" description="Basic and acidic residues" evidence="1">
    <location>
        <begin position="200"/>
        <end position="211"/>
    </location>
</feature>
<feature type="compositionally biased region" description="Low complexity" evidence="1">
    <location>
        <begin position="233"/>
        <end position="246"/>
    </location>
</feature>
<name>A0A835Z7P8_9STRA</name>
<feature type="compositionally biased region" description="Polar residues" evidence="1">
    <location>
        <begin position="48"/>
        <end position="60"/>
    </location>
</feature>
<evidence type="ECO:0000313" key="2">
    <source>
        <dbReference type="EMBL" id="KAG5187514.1"/>
    </source>
</evidence>
<gene>
    <name evidence="2" type="ORF">JKP88DRAFT_288130</name>
</gene>
<protein>
    <submittedName>
        <fullName evidence="2">Uncharacterized protein</fullName>
    </submittedName>
</protein>
<evidence type="ECO:0000256" key="1">
    <source>
        <dbReference type="SAM" id="MobiDB-lite"/>
    </source>
</evidence>
<accession>A0A835Z7P8</accession>
<evidence type="ECO:0000313" key="3">
    <source>
        <dbReference type="Proteomes" id="UP000664859"/>
    </source>
</evidence>
<sequence>MEQLAELLQKGEQQEEIQQQEQQRQQQHCQQHEQQQQQLEENRQQRLTNGDLQLENGRQQQRLRELEEDNKRQRAASEQQQGRLRELEEDNRQLRVTIANQRRTSEAKQQQHCQATGVVRTAHGAEQQGAGMLGGDERVNRQSSLVPPTEEGEPQIPATETAGGSGGGISHTKAVTRPVGEALTAGDAGGSDDDCSGNDHNIHSLDVDANHDSVSQEVAENSCHESETHTDTGDACSAGSDASDSTYVCSDNGEHV</sequence>
<dbReference type="AlphaFoldDB" id="A0A835Z7P8"/>
<feature type="region of interest" description="Disordered" evidence="1">
    <location>
        <begin position="1"/>
        <end position="89"/>
    </location>
</feature>
<feature type="region of interest" description="Disordered" evidence="1">
    <location>
        <begin position="144"/>
        <end position="256"/>
    </location>
</feature>
<keyword evidence="3" id="KW-1185">Reference proteome</keyword>
<organism evidence="2 3">
    <name type="scientific">Tribonema minus</name>
    <dbReference type="NCBI Taxonomy" id="303371"/>
    <lineage>
        <taxon>Eukaryota</taxon>
        <taxon>Sar</taxon>
        <taxon>Stramenopiles</taxon>
        <taxon>Ochrophyta</taxon>
        <taxon>PX clade</taxon>
        <taxon>Xanthophyceae</taxon>
        <taxon>Tribonematales</taxon>
        <taxon>Tribonemataceae</taxon>
        <taxon>Tribonema</taxon>
    </lineage>
</organism>
<dbReference type="Proteomes" id="UP000664859">
    <property type="component" value="Unassembled WGS sequence"/>
</dbReference>
<comment type="caution">
    <text evidence="2">The sequence shown here is derived from an EMBL/GenBank/DDBJ whole genome shotgun (WGS) entry which is preliminary data.</text>
</comment>
<feature type="compositionally biased region" description="Basic and acidic residues" evidence="1">
    <location>
        <begin position="222"/>
        <end position="232"/>
    </location>
</feature>
<reference evidence="2" key="1">
    <citation type="submission" date="2021-02" db="EMBL/GenBank/DDBJ databases">
        <title>First Annotated Genome of the Yellow-green Alga Tribonema minus.</title>
        <authorList>
            <person name="Mahan K.M."/>
        </authorList>
    </citation>
    <scope>NUCLEOTIDE SEQUENCE</scope>
    <source>
        <strain evidence="2">UTEX B ZZ1240</strain>
    </source>
</reference>
<dbReference type="EMBL" id="JAFCMP010000089">
    <property type="protein sequence ID" value="KAG5187514.1"/>
    <property type="molecule type" value="Genomic_DNA"/>
</dbReference>